<dbReference type="PIRSF" id="PIRSF021350">
    <property type="entry name" value="UCP021350"/>
    <property type="match status" value="1"/>
</dbReference>
<dbReference type="InterPro" id="IPR018982">
    <property type="entry name" value="RQC_domain"/>
</dbReference>
<proteinExistence type="predicted"/>
<gene>
    <name evidence="3" type="ORF">H0266_02885</name>
</gene>
<dbReference type="Gene3D" id="1.10.10.10">
    <property type="entry name" value="Winged helix-like DNA-binding domain superfamily/Winged helix DNA-binding domain"/>
    <property type="match status" value="1"/>
</dbReference>
<dbReference type="EMBL" id="JACEFG010000001">
    <property type="protein sequence ID" value="MBA2173837.1"/>
    <property type="molecule type" value="Genomic_DNA"/>
</dbReference>
<evidence type="ECO:0000313" key="4">
    <source>
        <dbReference type="Proteomes" id="UP000571017"/>
    </source>
</evidence>
<comment type="caution">
    <text evidence="3">The sequence shown here is derived from an EMBL/GenBank/DDBJ whole genome shotgun (WGS) entry which is preliminary data.</text>
</comment>
<dbReference type="Pfam" id="PF14493">
    <property type="entry name" value="HTH_40"/>
    <property type="match status" value="1"/>
</dbReference>
<dbReference type="InterPro" id="IPR036388">
    <property type="entry name" value="WH-like_DNA-bd_sf"/>
</dbReference>
<dbReference type="GO" id="GO:0043138">
    <property type="term" value="F:3'-5' DNA helicase activity"/>
    <property type="evidence" value="ECO:0007669"/>
    <property type="project" value="InterPro"/>
</dbReference>
<accession>A0A838CP60</accession>
<dbReference type="Pfam" id="PF09382">
    <property type="entry name" value="RQC"/>
    <property type="match status" value="1"/>
</dbReference>
<dbReference type="RefSeq" id="WP_181470870.1">
    <property type="nucleotide sequence ID" value="NZ_JACEFG010000001.1"/>
</dbReference>
<dbReference type="InterPro" id="IPR008308">
    <property type="entry name" value="YpbB-like"/>
</dbReference>
<feature type="domain" description="RQC" evidence="1">
    <location>
        <begin position="13"/>
        <end position="97"/>
    </location>
</feature>
<dbReference type="GO" id="GO:0006281">
    <property type="term" value="P:DNA repair"/>
    <property type="evidence" value="ECO:0007669"/>
    <property type="project" value="InterPro"/>
</dbReference>
<dbReference type="GO" id="GO:0006260">
    <property type="term" value="P:DNA replication"/>
    <property type="evidence" value="ECO:0007669"/>
    <property type="project" value="InterPro"/>
</dbReference>
<evidence type="ECO:0000259" key="2">
    <source>
        <dbReference type="Pfam" id="PF14493"/>
    </source>
</evidence>
<dbReference type="AlphaFoldDB" id="A0A838CP60"/>
<reference evidence="3 4" key="1">
    <citation type="journal article" date="2004" name="Extremophiles">
        <title>Halobacillus locisalis sp. nov., a halophilic bacterium isolated from a marine solar saltern of the Yellow Sea in Korea.</title>
        <authorList>
            <person name="Yoon J.H."/>
            <person name="Kang K.H."/>
            <person name="Oh T.K."/>
            <person name="Park Y.H."/>
        </authorList>
    </citation>
    <scope>NUCLEOTIDE SEQUENCE [LARGE SCALE GENOMIC DNA]</scope>
    <source>
        <strain evidence="3 4">KCTC 3788</strain>
    </source>
</reference>
<dbReference type="InterPro" id="IPR029491">
    <property type="entry name" value="Helicase_HTH"/>
</dbReference>
<name>A0A838CP60_9BACI</name>
<sequence length="361" mass="41400">MNEGVTEVFEAILLTCVHHIQAERTISGIYHLLTGKRSSQTMQDAKGYALEGFFGIYKSLERHQLDHYFNQLEQKGMIETNDQQFVHLTEVGEKGYQEIDASAIAYFQGLTYHQMTPVFEKRLLLLVQTMTNITNNRRSFIPIIDDAPTQSWVRGIYASYQGQTDSFVDSLHEELHTLLSGRTTREAYVFSSRLTGNGVIGLTYEQLSTESGLSKEDVHLYLQHVYHYLLQKVRQYPSSFPILSQCIEGLGDSTLITQSANRTYYYIKLGWTIDEIMKKRRLKKSTIQDHLVEAALVIPDFSIDSFISIEGQSLILSMTESLETKRLKQIHQGLNGEFSYFQIRLTLAHHQHFSKEGTSYA</sequence>
<dbReference type="Proteomes" id="UP000571017">
    <property type="component" value="Unassembled WGS sequence"/>
</dbReference>
<evidence type="ECO:0000259" key="1">
    <source>
        <dbReference type="Pfam" id="PF09382"/>
    </source>
</evidence>
<feature type="domain" description="Helicase Helix-turn-helix" evidence="2">
    <location>
        <begin position="259"/>
        <end position="347"/>
    </location>
</feature>
<organism evidence="3 4">
    <name type="scientific">Halobacillus locisalis</name>
    <dbReference type="NCBI Taxonomy" id="220753"/>
    <lineage>
        <taxon>Bacteria</taxon>
        <taxon>Bacillati</taxon>
        <taxon>Bacillota</taxon>
        <taxon>Bacilli</taxon>
        <taxon>Bacillales</taxon>
        <taxon>Bacillaceae</taxon>
        <taxon>Halobacillus</taxon>
    </lineage>
</organism>
<evidence type="ECO:0000313" key="3">
    <source>
        <dbReference type="EMBL" id="MBA2173837.1"/>
    </source>
</evidence>
<protein>
    <submittedName>
        <fullName evidence="3">Helix-turn-helix domain-containing protein</fullName>
    </submittedName>
</protein>
<keyword evidence="4" id="KW-1185">Reference proteome</keyword>